<protein>
    <recommendedName>
        <fullName evidence="3">DUF4262 domain-containing protein</fullName>
    </recommendedName>
</protein>
<name>A0ABP5MMI1_9MICC</name>
<keyword evidence="2" id="KW-1185">Reference proteome</keyword>
<dbReference type="RefSeq" id="WP_346027796.1">
    <property type="nucleotide sequence ID" value="NZ_BAAAON010000001.1"/>
</dbReference>
<dbReference type="InterPro" id="IPR025358">
    <property type="entry name" value="DUF4262"/>
</dbReference>
<organism evidence="1 2">
    <name type="scientific">Arthrobacter parietis</name>
    <dbReference type="NCBI Taxonomy" id="271434"/>
    <lineage>
        <taxon>Bacteria</taxon>
        <taxon>Bacillati</taxon>
        <taxon>Actinomycetota</taxon>
        <taxon>Actinomycetes</taxon>
        <taxon>Micrococcales</taxon>
        <taxon>Micrococcaceae</taxon>
        <taxon>Arthrobacter</taxon>
    </lineage>
</organism>
<gene>
    <name evidence="1" type="ORF">GCM10009784_11810</name>
</gene>
<dbReference type="EMBL" id="BAAAON010000001">
    <property type="protein sequence ID" value="GAA2174254.1"/>
    <property type="molecule type" value="Genomic_DNA"/>
</dbReference>
<dbReference type="Proteomes" id="UP001500974">
    <property type="component" value="Unassembled WGS sequence"/>
</dbReference>
<evidence type="ECO:0000313" key="2">
    <source>
        <dbReference type="Proteomes" id="UP001500974"/>
    </source>
</evidence>
<evidence type="ECO:0008006" key="3">
    <source>
        <dbReference type="Google" id="ProtNLM"/>
    </source>
</evidence>
<evidence type="ECO:0000313" key="1">
    <source>
        <dbReference type="EMBL" id="GAA2174254.1"/>
    </source>
</evidence>
<comment type="caution">
    <text evidence="1">The sequence shown here is derived from an EMBL/GenBank/DDBJ whole genome shotgun (WGS) entry which is preliminary data.</text>
</comment>
<dbReference type="Pfam" id="PF14081">
    <property type="entry name" value="DUF4262"/>
    <property type="match status" value="1"/>
</dbReference>
<reference evidence="2" key="1">
    <citation type="journal article" date="2019" name="Int. J. Syst. Evol. Microbiol.">
        <title>The Global Catalogue of Microorganisms (GCM) 10K type strain sequencing project: providing services to taxonomists for standard genome sequencing and annotation.</title>
        <authorList>
            <consortium name="The Broad Institute Genomics Platform"/>
            <consortium name="The Broad Institute Genome Sequencing Center for Infectious Disease"/>
            <person name="Wu L."/>
            <person name="Ma J."/>
        </authorList>
    </citation>
    <scope>NUCLEOTIDE SEQUENCE [LARGE SCALE GENOMIC DNA]</scope>
    <source>
        <strain evidence="2">JCM 14917</strain>
    </source>
</reference>
<accession>A0ABP5MMI1</accession>
<proteinExistence type="predicted"/>
<sequence length="173" mass="19132">MTDLIFHPHCSSLEFSNLWRDDVLNRERIEAQVAREGVLVRFSQAHGEVPCAYTVGLTERGLPELILYGQSPGHVRHAWSLLEPALHLLTQPGAKVFHGQFDGQAVEVRGASLKRLRDAFQLYGQEGFSALQVYWTVGSDNHLPQQWEIRFLAAQPFLAGGSLGDLLGGKGSA</sequence>